<feature type="compositionally biased region" description="Polar residues" evidence="1">
    <location>
        <begin position="1"/>
        <end position="16"/>
    </location>
</feature>
<evidence type="ECO:0000313" key="2">
    <source>
        <dbReference type="EMBL" id="TCD62650.1"/>
    </source>
</evidence>
<accession>A0A4R0R5D5</accession>
<dbReference type="Proteomes" id="UP000292702">
    <property type="component" value="Unassembled WGS sequence"/>
</dbReference>
<feature type="compositionally biased region" description="Polar residues" evidence="1">
    <location>
        <begin position="133"/>
        <end position="143"/>
    </location>
</feature>
<feature type="region of interest" description="Disordered" evidence="1">
    <location>
        <begin position="130"/>
        <end position="171"/>
    </location>
</feature>
<evidence type="ECO:0000256" key="1">
    <source>
        <dbReference type="SAM" id="MobiDB-lite"/>
    </source>
</evidence>
<dbReference type="EMBL" id="RWJN01000355">
    <property type="protein sequence ID" value="TCD62650.1"/>
    <property type="molecule type" value="Genomic_DNA"/>
</dbReference>
<proteinExistence type="predicted"/>
<sequence length="171" mass="17581">MFQSTDTPASECSSSDVACGSERTPSPHGAGAQPTVVEELTALSDATFDVIDNVAGELTSTIRSEEHDLDHDNNAQGDRAALLAMLEGAEDGAGELELVGGSQKAASGFLGDSCLDMRLCQSSQLGQKCPLANNGTKSVSSGTAPKLGKRISERPVSAVPGERKSAIDSDD</sequence>
<feature type="region of interest" description="Disordered" evidence="1">
    <location>
        <begin position="1"/>
        <end position="33"/>
    </location>
</feature>
<feature type="compositionally biased region" description="Basic and acidic residues" evidence="1">
    <location>
        <begin position="161"/>
        <end position="171"/>
    </location>
</feature>
<name>A0A4R0R5D5_9APHY</name>
<organism evidence="2 3">
    <name type="scientific">Steccherinum ochraceum</name>
    <dbReference type="NCBI Taxonomy" id="92696"/>
    <lineage>
        <taxon>Eukaryota</taxon>
        <taxon>Fungi</taxon>
        <taxon>Dikarya</taxon>
        <taxon>Basidiomycota</taxon>
        <taxon>Agaricomycotina</taxon>
        <taxon>Agaricomycetes</taxon>
        <taxon>Polyporales</taxon>
        <taxon>Steccherinaceae</taxon>
        <taxon>Steccherinum</taxon>
    </lineage>
</organism>
<reference evidence="2 3" key="1">
    <citation type="submission" date="2018-11" db="EMBL/GenBank/DDBJ databases">
        <title>Genome assembly of Steccherinum ochraceum LE-BIN_3174, the white-rot fungus of the Steccherinaceae family (The Residual Polyporoid clade, Polyporales, Basidiomycota).</title>
        <authorList>
            <person name="Fedorova T.V."/>
            <person name="Glazunova O.A."/>
            <person name="Landesman E.O."/>
            <person name="Moiseenko K.V."/>
            <person name="Psurtseva N.V."/>
            <person name="Savinova O.S."/>
            <person name="Shakhova N.V."/>
            <person name="Tyazhelova T.V."/>
            <person name="Vasina D.V."/>
        </authorList>
    </citation>
    <scope>NUCLEOTIDE SEQUENCE [LARGE SCALE GENOMIC DNA]</scope>
    <source>
        <strain evidence="2 3">LE-BIN_3174</strain>
    </source>
</reference>
<keyword evidence="3" id="KW-1185">Reference proteome</keyword>
<protein>
    <submittedName>
        <fullName evidence="2">Uncharacterized protein</fullName>
    </submittedName>
</protein>
<evidence type="ECO:0000313" key="3">
    <source>
        <dbReference type="Proteomes" id="UP000292702"/>
    </source>
</evidence>
<dbReference type="AlphaFoldDB" id="A0A4R0R5D5"/>
<gene>
    <name evidence="2" type="ORF">EIP91_006603</name>
</gene>
<comment type="caution">
    <text evidence="2">The sequence shown here is derived from an EMBL/GenBank/DDBJ whole genome shotgun (WGS) entry which is preliminary data.</text>
</comment>